<proteinExistence type="predicted"/>
<protein>
    <submittedName>
        <fullName evidence="3">Fibronectin type-III domain-containing protein</fullName>
    </submittedName>
</protein>
<evidence type="ECO:0000313" key="2">
    <source>
        <dbReference type="Proteomes" id="UP000278807"/>
    </source>
</evidence>
<dbReference type="OrthoDB" id="114660at2759"/>
<evidence type="ECO:0000313" key="3">
    <source>
        <dbReference type="WBParaSite" id="HNAJ_0000702501-mRNA-1"/>
    </source>
</evidence>
<reference evidence="3" key="1">
    <citation type="submission" date="2017-02" db="UniProtKB">
        <authorList>
            <consortium name="WormBaseParasite"/>
        </authorList>
    </citation>
    <scope>IDENTIFICATION</scope>
</reference>
<name>A0A0R3TIY4_RODNA</name>
<dbReference type="AlphaFoldDB" id="A0A0R3TIY4"/>
<sequence>MCFILAGKYKPLCNGISLLKSNEARLTWIPPVMKNEEVASFRVFYFHDGALSMTLTSENELKIPVYENDTMIRAIVRSVTKSDVWTGEYKVDPKECQFNSKRSNDCIFRVILSF</sequence>
<accession>A0A0R3TIY4</accession>
<keyword evidence="2" id="KW-1185">Reference proteome</keyword>
<dbReference type="WBParaSite" id="HNAJ_0000702501-mRNA-1">
    <property type="protein sequence ID" value="HNAJ_0000702501-mRNA-1"/>
    <property type="gene ID" value="HNAJ_0000702501"/>
</dbReference>
<reference evidence="1 2" key="2">
    <citation type="submission" date="2018-11" db="EMBL/GenBank/DDBJ databases">
        <authorList>
            <consortium name="Pathogen Informatics"/>
        </authorList>
    </citation>
    <scope>NUCLEOTIDE SEQUENCE [LARGE SCALE GENOMIC DNA]</scope>
</reference>
<evidence type="ECO:0000313" key="1">
    <source>
        <dbReference type="EMBL" id="VDO02881.1"/>
    </source>
</evidence>
<organism evidence="3">
    <name type="scientific">Rodentolepis nana</name>
    <name type="common">Dwarf tapeworm</name>
    <name type="synonym">Hymenolepis nana</name>
    <dbReference type="NCBI Taxonomy" id="102285"/>
    <lineage>
        <taxon>Eukaryota</taxon>
        <taxon>Metazoa</taxon>
        <taxon>Spiralia</taxon>
        <taxon>Lophotrochozoa</taxon>
        <taxon>Platyhelminthes</taxon>
        <taxon>Cestoda</taxon>
        <taxon>Eucestoda</taxon>
        <taxon>Cyclophyllidea</taxon>
        <taxon>Hymenolepididae</taxon>
        <taxon>Rodentolepis</taxon>
    </lineage>
</organism>
<dbReference type="EMBL" id="UZAE01009719">
    <property type="protein sequence ID" value="VDO02881.1"/>
    <property type="molecule type" value="Genomic_DNA"/>
</dbReference>
<dbReference type="Proteomes" id="UP000278807">
    <property type="component" value="Unassembled WGS sequence"/>
</dbReference>
<gene>
    <name evidence="1" type="ORF">HNAJ_LOCUS7021</name>
</gene>